<evidence type="ECO:0000313" key="6">
    <source>
        <dbReference type="EMBL" id="SPD28215.1"/>
    </source>
</evidence>
<dbReference type="InterPro" id="IPR035595">
    <property type="entry name" value="UDP_glycos_trans_CS"/>
</dbReference>
<proteinExistence type="inferred from homology"/>
<dbReference type="Gene3D" id="3.40.50.2000">
    <property type="entry name" value="Glycogen Phosphorylase B"/>
    <property type="match status" value="2"/>
</dbReference>
<dbReference type="GO" id="GO:0035251">
    <property type="term" value="F:UDP-glucosyltransferase activity"/>
    <property type="evidence" value="ECO:0007669"/>
    <property type="project" value="InterPro"/>
</dbReference>
<name>A0A2N9IV11_FAGSY</name>
<dbReference type="AlphaFoldDB" id="A0A2N9IV11"/>
<protein>
    <submittedName>
        <fullName evidence="6">Uncharacterized protein</fullName>
    </submittedName>
</protein>
<feature type="region of interest" description="Disordered" evidence="5">
    <location>
        <begin position="439"/>
        <end position="479"/>
    </location>
</feature>
<dbReference type="InterPro" id="IPR050481">
    <property type="entry name" value="UDP-glycosyltransf_plant"/>
</dbReference>
<dbReference type="PANTHER" id="PTHR48048:SF30">
    <property type="entry name" value="GLYCOSYLTRANSFERASE"/>
    <property type="match status" value="1"/>
</dbReference>
<reference evidence="6" key="1">
    <citation type="submission" date="2018-02" db="EMBL/GenBank/DDBJ databases">
        <authorList>
            <person name="Cohen D.B."/>
            <person name="Kent A.D."/>
        </authorList>
    </citation>
    <scope>NUCLEOTIDE SEQUENCE</scope>
</reference>
<gene>
    <name evidence="6" type="ORF">FSB_LOCUS56097</name>
</gene>
<feature type="coiled-coil region" evidence="4">
    <location>
        <begin position="298"/>
        <end position="367"/>
    </location>
</feature>
<dbReference type="PANTHER" id="PTHR48048">
    <property type="entry name" value="GLYCOSYLTRANSFERASE"/>
    <property type="match status" value="1"/>
</dbReference>
<dbReference type="PROSITE" id="PS00375">
    <property type="entry name" value="UDPGT"/>
    <property type="match status" value="1"/>
</dbReference>
<evidence type="ECO:0000256" key="5">
    <source>
        <dbReference type="SAM" id="MobiDB-lite"/>
    </source>
</evidence>
<comment type="similarity">
    <text evidence="1">Belongs to the UDP-glycosyltransferase family.</text>
</comment>
<dbReference type="InterPro" id="IPR002213">
    <property type="entry name" value="UDP_glucos_trans"/>
</dbReference>
<dbReference type="SUPFAM" id="SSF53756">
    <property type="entry name" value="UDP-Glycosyltransferase/glycogen phosphorylase"/>
    <property type="match status" value="1"/>
</dbReference>
<keyword evidence="4" id="KW-0175">Coiled coil</keyword>
<sequence>MLLSKFPKQTIGIPTYYFYTSGASTLTSFLYLSTFHKTMDKSFKDLNHTLLDIPGFPPVKASDMPKTMSDRSSKLYEFFLNTSTHMAKSNGLLVNSFELLETKAIKAISDGLCVSDGPTPPIFCIGPLILSSSNEDKDDDEHECLKWLNSQPSQSVLFLCFGSMGLFSAKQLREMAVGLENSGQRFLWVVRNPPQNKEKEFNLDEILPKGFLERTKDRGFVVKEWAPQVAVLSHDSVGGFVTHCGWNSVLEAICVGVPMIAWPLYAEQRLNRVLLVEEMKVGLELRELEDGLVSGEELEKRVRELMVFESELAKLKANLEEATAQAQAHKKVAEGLKAEKGSLRSQIKQLEADVKRKDELISALEMGRDELLHKTEALQGKISDAKETAVIDFKASEDFQEATRRYYVAGFEHFRKRAALAFGGVQDWSMVKIFDDEETTAVEEDNGPQGDDSAVGPVGGQTVSVDDQTNPPPAGDEVQGVTRTFVGKNPSTRVMFTPYGRGVTHAFVDKNLVTGMLFNDTLLDIAPHGCLTVLRGVSVLMTPFWTYPPRGMLFNDTLLDIAPHGCLTVLRGVSVSMTPFWTYPPRGMLFNDTLLDIAPHGCLTVLRGVSVLMTPFWIYPPRGMLFNDTLLDIAPHGCLTVLRGVSVSMTPF</sequence>
<keyword evidence="2" id="KW-0328">Glycosyltransferase</keyword>
<dbReference type="EMBL" id="OIVN01006226">
    <property type="protein sequence ID" value="SPD28215.1"/>
    <property type="molecule type" value="Genomic_DNA"/>
</dbReference>
<dbReference type="Pfam" id="PF00201">
    <property type="entry name" value="UDPGT"/>
    <property type="match status" value="1"/>
</dbReference>
<dbReference type="FunFam" id="3.40.50.2000:FF:000020">
    <property type="entry name" value="Glycosyltransferase"/>
    <property type="match status" value="1"/>
</dbReference>
<dbReference type="CDD" id="cd03784">
    <property type="entry name" value="GT1_Gtf-like"/>
    <property type="match status" value="1"/>
</dbReference>
<evidence type="ECO:0000256" key="1">
    <source>
        <dbReference type="ARBA" id="ARBA00009995"/>
    </source>
</evidence>
<keyword evidence="3" id="KW-0808">Transferase</keyword>
<organism evidence="6">
    <name type="scientific">Fagus sylvatica</name>
    <name type="common">Beechnut</name>
    <dbReference type="NCBI Taxonomy" id="28930"/>
    <lineage>
        <taxon>Eukaryota</taxon>
        <taxon>Viridiplantae</taxon>
        <taxon>Streptophyta</taxon>
        <taxon>Embryophyta</taxon>
        <taxon>Tracheophyta</taxon>
        <taxon>Spermatophyta</taxon>
        <taxon>Magnoliopsida</taxon>
        <taxon>eudicotyledons</taxon>
        <taxon>Gunneridae</taxon>
        <taxon>Pentapetalae</taxon>
        <taxon>rosids</taxon>
        <taxon>fabids</taxon>
        <taxon>Fagales</taxon>
        <taxon>Fagaceae</taxon>
        <taxon>Fagus</taxon>
    </lineage>
</organism>
<evidence type="ECO:0000256" key="4">
    <source>
        <dbReference type="SAM" id="Coils"/>
    </source>
</evidence>
<accession>A0A2N9IV11</accession>
<evidence type="ECO:0000256" key="2">
    <source>
        <dbReference type="ARBA" id="ARBA00022676"/>
    </source>
</evidence>
<evidence type="ECO:0000256" key="3">
    <source>
        <dbReference type="ARBA" id="ARBA00022679"/>
    </source>
</evidence>